<comment type="similarity">
    <text evidence="1">Belongs to the carbohydrate kinase pfkB family.</text>
</comment>
<keyword evidence="4 8" id="KW-0418">Kinase</keyword>
<evidence type="ECO:0000256" key="7">
    <source>
        <dbReference type="PIRNR" id="PIRNR000535"/>
    </source>
</evidence>
<dbReference type="Pfam" id="PF00294">
    <property type="entry name" value="PfkB"/>
    <property type="match status" value="1"/>
</dbReference>
<evidence type="ECO:0000256" key="8">
    <source>
        <dbReference type="RuleBase" id="RU369061"/>
    </source>
</evidence>
<comment type="caution">
    <text evidence="10">The sequence shown here is derived from an EMBL/GenBank/DDBJ whole genome shotgun (WGS) entry which is preliminary data.</text>
</comment>
<dbReference type="InterPro" id="IPR022463">
    <property type="entry name" value="1-PFruKinase"/>
</dbReference>
<evidence type="ECO:0000259" key="9">
    <source>
        <dbReference type="Pfam" id="PF00294"/>
    </source>
</evidence>
<evidence type="ECO:0000313" key="11">
    <source>
        <dbReference type="Proteomes" id="UP001057291"/>
    </source>
</evidence>
<dbReference type="GO" id="GO:0005524">
    <property type="term" value="F:ATP binding"/>
    <property type="evidence" value="ECO:0007669"/>
    <property type="project" value="UniProtKB-UniRule"/>
</dbReference>
<dbReference type="NCBIfam" id="TIGR03828">
    <property type="entry name" value="pfkB"/>
    <property type="match status" value="1"/>
</dbReference>
<evidence type="ECO:0000256" key="4">
    <source>
        <dbReference type="ARBA" id="ARBA00022777"/>
    </source>
</evidence>
<comment type="catalytic activity">
    <reaction evidence="7">
        <text>D-tagatofuranose 6-phosphate + ATP = D-tagatofuranose 1,6-bisphosphate + ADP + H(+)</text>
        <dbReference type="Rhea" id="RHEA:12420"/>
        <dbReference type="ChEBI" id="CHEBI:15378"/>
        <dbReference type="ChEBI" id="CHEBI:30616"/>
        <dbReference type="ChEBI" id="CHEBI:58694"/>
        <dbReference type="ChEBI" id="CHEBI:58695"/>
        <dbReference type="ChEBI" id="CHEBI:456216"/>
        <dbReference type="EC" id="2.7.1.144"/>
    </reaction>
</comment>
<dbReference type="PANTHER" id="PTHR46566">
    <property type="entry name" value="1-PHOSPHOFRUCTOKINASE-RELATED"/>
    <property type="match status" value="1"/>
</dbReference>
<evidence type="ECO:0000256" key="2">
    <source>
        <dbReference type="ARBA" id="ARBA00022679"/>
    </source>
</evidence>
<dbReference type="EMBL" id="BOQE01000001">
    <property type="protein sequence ID" value="GIM47977.1"/>
    <property type="molecule type" value="Genomic_DNA"/>
</dbReference>
<evidence type="ECO:0000313" key="10">
    <source>
        <dbReference type="EMBL" id="GIM47977.1"/>
    </source>
</evidence>
<reference evidence="10" key="1">
    <citation type="journal article" date="2023" name="Int. J. Syst. Evol. Microbiol.">
        <title>Collibacillus ludicampi gen. nov., sp. nov., a new soil bacterium of the family Alicyclobacillaceae.</title>
        <authorList>
            <person name="Jojima T."/>
            <person name="Ioku Y."/>
            <person name="Fukuta Y."/>
            <person name="Shirasaka N."/>
            <person name="Matsumura Y."/>
            <person name="Mori M."/>
        </authorList>
    </citation>
    <scope>NUCLEOTIDE SEQUENCE</scope>
    <source>
        <strain evidence="10">TP075</strain>
    </source>
</reference>
<evidence type="ECO:0000256" key="1">
    <source>
        <dbReference type="ARBA" id="ARBA00005380"/>
    </source>
</evidence>
<keyword evidence="5 7" id="KW-0067">ATP-binding</keyword>
<name>A0AAV4LJD6_9BACL</name>
<gene>
    <name evidence="10" type="primary">lacC</name>
    <name evidence="10" type="ORF">DNHGIG_35260</name>
</gene>
<dbReference type="PIRSF" id="PIRSF000535">
    <property type="entry name" value="1PFK/6PFK/LacC"/>
    <property type="match status" value="1"/>
</dbReference>
<keyword evidence="7" id="KW-0423">Lactose metabolism</keyword>
<dbReference type="GO" id="GO:0005988">
    <property type="term" value="P:lactose metabolic process"/>
    <property type="evidence" value="ECO:0007669"/>
    <property type="project" value="UniProtKB-KW"/>
</dbReference>
<dbReference type="AlphaFoldDB" id="A0AAV4LJD6"/>
<keyword evidence="11" id="KW-1185">Reference proteome</keyword>
<evidence type="ECO:0000256" key="5">
    <source>
        <dbReference type="ARBA" id="ARBA00022840"/>
    </source>
</evidence>
<dbReference type="EC" id="2.7.1.144" evidence="7"/>
<dbReference type="InterPro" id="IPR002173">
    <property type="entry name" value="Carboh/pur_kinase_PfkB_CS"/>
</dbReference>
<dbReference type="FunFam" id="3.40.1190.20:FF:000001">
    <property type="entry name" value="Phosphofructokinase"/>
    <property type="match status" value="1"/>
</dbReference>
<dbReference type="Proteomes" id="UP001057291">
    <property type="component" value="Unassembled WGS sequence"/>
</dbReference>
<proteinExistence type="inferred from homology"/>
<dbReference type="InterPro" id="IPR011611">
    <property type="entry name" value="PfkB_dom"/>
</dbReference>
<dbReference type="SUPFAM" id="SSF53613">
    <property type="entry name" value="Ribokinase-like"/>
    <property type="match status" value="1"/>
</dbReference>
<comment type="function">
    <text evidence="8">Catalyzes the ATP-dependent phosphorylation of fructose-l-phosphate to fructose-l,6-bisphosphate.</text>
</comment>
<dbReference type="InterPro" id="IPR029056">
    <property type="entry name" value="Ribokinase-like"/>
</dbReference>
<dbReference type="GO" id="GO:0008662">
    <property type="term" value="F:1-phosphofructokinase activity"/>
    <property type="evidence" value="ECO:0007669"/>
    <property type="project" value="UniProtKB-UniRule"/>
</dbReference>
<keyword evidence="2 7" id="KW-0808">Transferase</keyword>
<dbReference type="GO" id="GO:0044281">
    <property type="term" value="P:small molecule metabolic process"/>
    <property type="evidence" value="ECO:0007669"/>
    <property type="project" value="UniProtKB-ARBA"/>
</dbReference>
<dbReference type="InterPro" id="IPR017583">
    <property type="entry name" value="Tagatose/fructose_Pkinase"/>
</dbReference>
<sequence>MITTVVLNPAIDVRYSIDRFELNKSHRCTHYQKTAGGKGLNVSRVLRILGDDVRATGFLGGNSGEFIAGELHRLAIENRFVRIDEETRTCIAILSKDLTQTEILESGPFIKKEFVDQFLTLYRKLLDDTTVISASGSLPRGLEDDFYSLLIEEAHKKRVKFVLDTSGLPLKKAIQARPFLIKPNQTELEQLCGKKLSSEEDVIQQACELYFAGVENVLVSLGAAGAILVNREGVFKARIPKIQAINPVGSGDSMVAGFVHAISAHSDWEHALRYACACGVANAMEEETGKVNAETVREVLKKIDVFGAVSK</sequence>
<protein>
    <recommendedName>
        <fullName evidence="7">Tagatose-6-phosphate kinase</fullName>
        <ecNumber evidence="7">2.7.1.144</ecNumber>
    </recommendedName>
</protein>
<comment type="pathway">
    <text evidence="7">Carbohydrate metabolism; D-tagatose 6-phosphate degradation; D-glyceraldehyde 3-phosphate and glycerone phosphate from D-tagatose 6-phosphate: step 1/2.</text>
</comment>
<dbReference type="Gene3D" id="3.40.1190.20">
    <property type="match status" value="1"/>
</dbReference>
<dbReference type="GO" id="GO:0016052">
    <property type="term" value="P:carbohydrate catabolic process"/>
    <property type="evidence" value="ECO:0007669"/>
    <property type="project" value="UniProtKB-ARBA"/>
</dbReference>
<evidence type="ECO:0000256" key="3">
    <source>
        <dbReference type="ARBA" id="ARBA00022741"/>
    </source>
</evidence>
<dbReference type="NCBIfam" id="TIGR03168">
    <property type="entry name" value="1-PFK"/>
    <property type="match status" value="1"/>
</dbReference>
<dbReference type="RefSeq" id="WP_282200902.1">
    <property type="nucleotide sequence ID" value="NZ_BOQE01000001.1"/>
</dbReference>
<dbReference type="PANTHER" id="PTHR46566:SF2">
    <property type="entry name" value="ATP-DEPENDENT 6-PHOSPHOFRUCTOKINASE ISOZYME 2"/>
    <property type="match status" value="1"/>
</dbReference>
<accession>A0AAV4LJD6</accession>
<comment type="similarity">
    <text evidence="7">Belongs to the carbohydrate kinase PfkB family. LacC subfamily.</text>
</comment>
<dbReference type="CDD" id="cd01164">
    <property type="entry name" value="FruK_PfkB_like"/>
    <property type="match status" value="1"/>
</dbReference>
<dbReference type="GO" id="GO:0005829">
    <property type="term" value="C:cytosol"/>
    <property type="evidence" value="ECO:0007669"/>
    <property type="project" value="TreeGrafter"/>
</dbReference>
<feature type="domain" description="Carbohydrate kinase PfkB" evidence="9">
    <location>
        <begin position="18"/>
        <end position="289"/>
    </location>
</feature>
<keyword evidence="3 7" id="KW-0547">Nucleotide-binding</keyword>
<comment type="catalytic activity">
    <reaction evidence="6 8">
        <text>beta-D-fructose 1-phosphate + ATP = beta-D-fructose 1,6-bisphosphate + ADP + H(+)</text>
        <dbReference type="Rhea" id="RHEA:14213"/>
        <dbReference type="ChEBI" id="CHEBI:15378"/>
        <dbReference type="ChEBI" id="CHEBI:30616"/>
        <dbReference type="ChEBI" id="CHEBI:32966"/>
        <dbReference type="ChEBI" id="CHEBI:138881"/>
        <dbReference type="ChEBI" id="CHEBI:456216"/>
        <dbReference type="EC" id="2.7.1.56"/>
    </reaction>
</comment>
<organism evidence="10 11">
    <name type="scientific">Collibacillus ludicampi</name>
    <dbReference type="NCBI Taxonomy" id="2771369"/>
    <lineage>
        <taxon>Bacteria</taxon>
        <taxon>Bacillati</taxon>
        <taxon>Bacillota</taxon>
        <taxon>Bacilli</taxon>
        <taxon>Bacillales</taxon>
        <taxon>Alicyclobacillaceae</taxon>
        <taxon>Collibacillus</taxon>
    </lineage>
</organism>
<evidence type="ECO:0000256" key="6">
    <source>
        <dbReference type="ARBA" id="ARBA00047745"/>
    </source>
</evidence>
<dbReference type="PROSITE" id="PS00584">
    <property type="entry name" value="PFKB_KINASES_2"/>
    <property type="match status" value="1"/>
</dbReference>
<dbReference type="GO" id="GO:0009024">
    <property type="term" value="F:tagatose-6-phosphate kinase activity"/>
    <property type="evidence" value="ECO:0007669"/>
    <property type="project" value="UniProtKB-EC"/>
</dbReference>
<dbReference type="PROSITE" id="PS00583">
    <property type="entry name" value="PFKB_KINASES_1"/>
    <property type="match status" value="1"/>
</dbReference>